<dbReference type="VEuPathDB" id="ToxoDB:ETH2_1333400"/>
<dbReference type="Proteomes" id="UP000030747">
    <property type="component" value="Unassembled WGS sequence"/>
</dbReference>
<dbReference type="VEuPathDB" id="ToxoDB:ETH_00008105"/>
<evidence type="ECO:0000313" key="3">
    <source>
        <dbReference type="Proteomes" id="UP000030747"/>
    </source>
</evidence>
<name>U6KZT5_EIMTE</name>
<sequence length="266" mass="28834">MTGAMLAKYRNKRSALPPKQIHIGDGVALSASVVGVALRSQGITRSNVEGLFFEVVLEHCLCVCNRLPRPITLRFSARDCSSMLQQQQQQVVTLDSFIPQPPTEMQIEAGEEVSLPADPAHITVYFGARVSKPVEVDFYNAGTSVQRVVMQNCSEDSSTRSGAFSGVVKGSLEQRLSRQLSEGTAMDSAEEGTGDKESGGLRGSGLNEWEAVKTVEQEALHEPAALLLWAETTDHNGGSKTTSSATAQRLFHGTFVRTLTVFADFW</sequence>
<evidence type="ECO:0000256" key="1">
    <source>
        <dbReference type="SAM" id="MobiDB-lite"/>
    </source>
</evidence>
<reference evidence="2" key="2">
    <citation type="submission" date="2013-10" db="EMBL/GenBank/DDBJ databases">
        <authorList>
            <person name="Aslett M."/>
        </authorList>
    </citation>
    <scope>NUCLEOTIDE SEQUENCE [LARGE SCALE GENOMIC DNA]</scope>
    <source>
        <strain evidence="2">Houghton</strain>
    </source>
</reference>
<gene>
    <name evidence="2" type="ORF">ETH_00008105</name>
</gene>
<organism evidence="2 3">
    <name type="scientific">Eimeria tenella</name>
    <name type="common">Coccidian parasite</name>
    <dbReference type="NCBI Taxonomy" id="5802"/>
    <lineage>
        <taxon>Eukaryota</taxon>
        <taxon>Sar</taxon>
        <taxon>Alveolata</taxon>
        <taxon>Apicomplexa</taxon>
        <taxon>Conoidasida</taxon>
        <taxon>Coccidia</taxon>
        <taxon>Eucoccidiorida</taxon>
        <taxon>Eimeriorina</taxon>
        <taxon>Eimeriidae</taxon>
        <taxon>Eimeria</taxon>
    </lineage>
</organism>
<dbReference type="OrthoDB" id="6320at5800"/>
<dbReference type="GeneID" id="25250823"/>
<dbReference type="RefSeq" id="XP_013234441.1">
    <property type="nucleotide sequence ID" value="XM_013378987.1"/>
</dbReference>
<keyword evidence="3" id="KW-1185">Reference proteome</keyword>
<proteinExistence type="predicted"/>
<feature type="region of interest" description="Disordered" evidence="1">
    <location>
        <begin position="178"/>
        <end position="204"/>
    </location>
</feature>
<reference evidence="2" key="1">
    <citation type="submission" date="2013-10" db="EMBL/GenBank/DDBJ databases">
        <title>Genomic analysis of the causative agents of coccidiosis in chickens.</title>
        <authorList>
            <person name="Reid A.J."/>
            <person name="Blake D."/>
            <person name="Billington K."/>
            <person name="Browne H."/>
            <person name="Dunn M."/>
            <person name="Hung S."/>
            <person name="Kawahara F."/>
            <person name="Miranda-Saavedra D."/>
            <person name="Mourier T."/>
            <person name="Nagra H."/>
            <person name="Otto T.D."/>
            <person name="Rawlings N."/>
            <person name="Sanchez A."/>
            <person name="Sanders M."/>
            <person name="Subramaniam C."/>
            <person name="Tay Y."/>
            <person name="Dear P."/>
            <person name="Doerig C."/>
            <person name="Gruber A."/>
            <person name="Parkinson J."/>
            <person name="Shirley M."/>
            <person name="Wan K.L."/>
            <person name="Berriman M."/>
            <person name="Tomley F."/>
            <person name="Pain A."/>
        </authorList>
    </citation>
    <scope>NUCLEOTIDE SEQUENCE [LARGE SCALE GENOMIC DNA]</scope>
    <source>
        <strain evidence="2">Houghton</strain>
    </source>
</reference>
<dbReference type="AlphaFoldDB" id="U6KZT5"/>
<evidence type="ECO:0000313" key="2">
    <source>
        <dbReference type="EMBL" id="CDJ43692.1"/>
    </source>
</evidence>
<accession>U6KZT5</accession>
<feature type="non-terminal residue" evidence="2">
    <location>
        <position position="266"/>
    </location>
</feature>
<dbReference type="EMBL" id="HG676026">
    <property type="protein sequence ID" value="CDJ43692.1"/>
    <property type="molecule type" value="Genomic_DNA"/>
</dbReference>
<protein>
    <submittedName>
        <fullName evidence="2">Uncharacterized protein</fullName>
    </submittedName>
</protein>